<dbReference type="KEGG" id="mgz:GCW_01410"/>
<dbReference type="PANTHER" id="PTHR32125:SF4">
    <property type="entry name" value="2-C-METHYL-D-ERYTHRITOL 4-PHOSPHATE CYTIDYLYLTRANSFERASE, CHLOROPLASTIC"/>
    <property type="match status" value="1"/>
</dbReference>
<dbReference type="Pfam" id="PF01128">
    <property type="entry name" value="IspD"/>
    <property type="match status" value="1"/>
</dbReference>
<dbReference type="eggNOG" id="COG1211">
    <property type="taxonomic scope" value="Bacteria"/>
</dbReference>
<evidence type="ECO:0000256" key="2">
    <source>
        <dbReference type="ARBA" id="ARBA00022695"/>
    </source>
</evidence>
<proteinExistence type="predicted"/>
<dbReference type="SUPFAM" id="SSF53448">
    <property type="entry name" value="Nucleotide-diphospho-sugar transferases"/>
    <property type="match status" value="1"/>
</dbReference>
<keyword evidence="1 3" id="KW-0808">Transferase</keyword>
<evidence type="ECO:0000256" key="1">
    <source>
        <dbReference type="ARBA" id="ARBA00022679"/>
    </source>
</evidence>
<name>A0A0F6CKC4_MYCGL</name>
<dbReference type="InterPro" id="IPR029044">
    <property type="entry name" value="Nucleotide-diphossugar_trans"/>
</dbReference>
<evidence type="ECO:0000313" key="4">
    <source>
        <dbReference type="Proteomes" id="UP000018735"/>
    </source>
</evidence>
<dbReference type="HOGENOM" id="CLU_061281_2_3_14"/>
<dbReference type="AlphaFoldDB" id="A0A0F6CKC4"/>
<dbReference type="InterPro" id="IPR034683">
    <property type="entry name" value="IspD/TarI"/>
</dbReference>
<dbReference type="GO" id="GO:0050518">
    <property type="term" value="F:2-C-methyl-D-erythritol 4-phosphate cytidylyltransferase activity"/>
    <property type="evidence" value="ECO:0007669"/>
    <property type="project" value="TreeGrafter"/>
</dbReference>
<accession>A0A0F6CKC4</accession>
<reference evidence="3 4" key="1">
    <citation type="journal article" date="2011" name="PLoS ONE">
        <title>Core proteome of the minimal cell: comparative proteomics of three mollicute species.</title>
        <authorList>
            <person name="Fisunov G.Y."/>
            <person name="Alexeev D.G."/>
            <person name="Bazaleev N.A."/>
            <person name="Ladygina V.G."/>
            <person name="Galyamina M.A."/>
            <person name="Kondratov I.G."/>
            <person name="Zhukova N.A."/>
            <person name="Serebryakova M.V."/>
            <person name="Demina I.A."/>
            <person name="Govorun V.M."/>
        </authorList>
    </citation>
    <scope>NUCLEOTIDE SEQUENCE [LARGE SCALE GENOMIC DNA]</scope>
    <source>
        <strain evidence="3 4">S6</strain>
    </source>
</reference>
<dbReference type="RefSeq" id="WP_023893642.1">
    <property type="nucleotide sequence ID" value="NC_023030.2"/>
</dbReference>
<evidence type="ECO:0000313" key="3">
    <source>
        <dbReference type="EMBL" id="AHB99546.1"/>
    </source>
</evidence>
<gene>
    <name evidence="3" type="primary">ispD</name>
    <name evidence="3" type="ORF">GCW_01410</name>
</gene>
<dbReference type="Proteomes" id="UP000018735">
    <property type="component" value="Chromosome"/>
</dbReference>
<dbReference type="EMBL" id="CP006916">
    <property type="protein sequence ID" value="AHB99546.1"/>
    <property type="molecule type" value="Genomic_DNA"/>
</dbReference>
<dbReference type="InterPro" id="IPR050088">
    <property type="entry name" value="IspD/TarI_cytidylyltransf_bact"/>
</dbReference>
<dbReference type="CDD" id="cd02516">
    <property type="entry name" value="CDP-ME_synthetase"/>
    <property type="match status" value="1"/>
</dbReference>
<dbReference type="InterPro" id="IPR018294">
    <property type="entry name" value="ISPD_synthase_CS"/>
</dbReference>
<dbReference type="Gene3D" id="3.90.550.10">
    <property type="entry name" value="Spore Coat Polysaccharide Biosynthesis Protein SpsA, Chain A"/>
    <property type="match status" value="1"/>
</dbReference>
<protein>
    <submittedName>
        <fullName evidence="3">2-C-methyl-D-erythritol 4-phosphatecytidylyltransferase</fullName>
    </submittedName>
</protein>
<keyword evidence="2 3" id="KW-0548">Nucleotidyltransferase</keyword>
<dbReference type="GO" id="GO:0008299">
    <property type="term" value="P:isoprenoid biosynthetic process"/>
    <property type="evidence" value="ECO:0007669"/>
    <property type="project" value="InterPro"/>
</dbReference>
<organism evidence="3 4">
    <name type="scientific">Mycoplasmoides gallisepticum S6</name>
    <dbReference type="NCBI Taxonomy" id="1006581"/>
    <lineage>
        <taxon>Bacteria</taxon>
        <taxon>Bacillati</taxon>
        <taxon>Mycoplasmatota</taxon>
        <taxon>Mycoplasmoidales</taxon>
        <taxon>Mycoplasmoidaceae</taxon>
        <taxon>Mycoplasmoides</taxon>
    </lineage>
</organism>
<sequence>MITVKMITKTVGIILASGSSSRLGLTDQLKQFYLVNNKMVYEYSLDQFLASNLFDLIYLVVNEQHLEMIKTKHSDNHLIKVIAGSKINRHLSFIHAINDMIACDYNDQTKIVVHDSARPNINQSILSDCLNALDDYQCVSLYQDIASSLIKIDQINQSQDHLDRDQIKMIYTPQATWLKTVKDLVDDQQNHLDLTDFLLKLKGVKAHWIKTKIDCFKITTLADLEHFKLLVNNRKDE</sequence>
<dbReference type="PANTHER" id="PTHR32125">
    <property type="entry name" value="2-C-METHYL-D-ERYTHRITOL 4-PHOSPHATE CYTIDYLYLTRANSFERASE, CHLOROPLASTIC"/>
    <property type="match status" value="1"/>
</dbReference>
<dbReference type="PROSITE" id="PS01295">
    <property type="entry name" value="ISPD"/>
    <property type="match status" value="1"/>
</dbReference>